<dbReference type="EMBL" id="ML002894">
    <property type="protein sequence ID" value="RKP35345.1"/>
    <property type="molecule type" value="Genomic_DNA"/>
</dbReference>
<evidence type="ECO:0000313" key="3">
    <source>
        <dbReference type="EMBL" id="RKP35345.1"/>
    </source>
</evidence>
<gene>
    <name evidence="3" type="ORF">BJ085DRAFT_35254</name>
</gene>
<feature type="compositionally biased region" description="Polar residues" evidence="1">
    <location>
        <begin position="21"/>
        <end position="36"/>
    </location>
</feature>
<keyword evidence="4" id="KW-1185">Reference proteome</keyword>
<name>A0A4P9ZQ10_9FUNG</name>
<dbReference type="PROSITE" id="PS50181">
    <property type="entry name" value="FBOX"/>
    <property type="match status" value="1"/>
</dbReference>
<dbReference type="Proteomes" id="UP000268162">
    <property type="component" value="Unassembled WGS sequence"/>
</dbReference>
<evidence type="ECO:0000259" key="2">
    <source>
        <dbReference type="PROSITE" id="PS50181"/>
    </source>
</evidence>
<dbReference type="AlphaFoldDB" id="A0A4P9ZQ10"/>
<feature type="region of interest" description="Disordered" evidence="1">
    <location>
        <begin position="57"/>
        <end position="79"/>
    </location>
</feature>
<feature type="domain" description="F-box" evidence="2">
    <location>
        <begin position="76"/>
        <end position="122"/>
    </location>
</feature>
<feature type="compositionally biased region" description="Basic and acidic residues" evidence="1">
    <location>
        <begin position="65"/>
        <end position="79"/>
    </location>
</feature>
<proteinExistence type="predicted"/>
<dbReference type="InterPro" id="IPR001810">
    <property type="entry name" value="F-box_dom"/>
</dbReference>
<evidence type="ECO:0000256" key="1">
    <source>
        <dbReference type="SAM" id="MobiDB-lite"/>
    </source>
</evidence>
<protein>
    <recommendedName>
        <fullName evidence="2">F-box domain-containing protein</fullName>
    </recommendedName>
</protein>
<accession>A0A4P9ZQ10</accession>
<reference evidence="4" key="1">
    <citation type="journal article" date="2018" name="Nat. Microbiol.">
        <title>Leveraging single-cell genomics to expand the fungal tree of life.</title>
        <authorList>
            <person name="Ahrendt S.R."/>
            <person name="Quandt C.A."/>
            <person name="Ciobanu D."/>
            <person name="Clum A."/>
            <person name="Salamov A."/>
            <person name="Andreopoulos B."/>
            <person name="Cheng J.F."/>
            <person name="Woyke T."/>
            <person name="Pelin A."/>
            <person name="Henrissat B."/>
            <person name="Reynolds N.K."/>
            <person name="Benny G.L."/>
            <person name="Smith M.E."/>
            <person name="James T.Y."/>
            <person name="Grigoriev I.V."/>
        </authorList>
    </citation>
    <scope>NUCLEOTIDE SEQUENCE [LARGE SCALE GENOMIC DNA]</scope>
    <source>
        <strain evidence="4">RSA 468</strain>
    </source>
</reference>
<sequence length="317" mass="36196">MLLAHCAMVSGHPSAPGHANYASQASNEWSSMSPSQPDEMMDAVLMGDNTRFQQNTAFGEQETTTDDHTQPKERTGRKTIDFPPEILGIVTNYLPARGLGQLAQTSKYNQALVNSKPEYRRLANKYKEIMDQLDKFQPYSKLEWSADHIKKLLRVELTSALFYLAYGYLHEISISPTGEKYAFDNDLERYIVVNSTQFTEVEAAHYTNDLHWDDEQELEVRWDNDLAPEIGLLSNPEFKTELERVYSEWCYVRLDELNSAQLMDLFPLVKIALHSDAKQLRNLNDMIMEITSLTDNLSTMVPFGSLSSILTGPRRRA</sequence>
<evidence type="ECO:0000313" key="4">
    <source>
        <dbReference type="Proteomes" id="UP000268162"/>
    </source>
</evidence>
<organism evidence="3 4">
    <name type="scientific">Dimargaris cristalligena</name>
    <dbReference type="NCBI Taxonomy" id="215637"/>
    <lineage>
        <taxon>Eukaryota</taxon>
        <taxon>Fungi</taxon>
        <taxon>Fungi incertae sedis</taxon>
        <taxon>Zoopagomycota</taxon>
        <taxon>Kickxellomycotina</taxon>
        <taxon>Dimargaritomycetes</taxon>
        <taxon>Dimargaritales</taxon>
        <taxon>Dimargaritaceae</taxon>
        <taxon>Dimargaris</taxon>
    </lineage>
</organism>
<feature type="region of interest" description="Disordered" evidence="1">
    <location>
        <begin position="11"/>
        <end position="36"/>
    </location>
</feature>